<name>A0A2V4ARW3_9PSEU</name>
<dbReference type="InterPro" id="IPR013149">
    <property type="entry name" value="ADH-like_C"/>
</dbReference>
<dbReference type="PROSITE" id="PS00059">
    <property type="entry name" value="ADH_ZINC"/>
    <property type="match status" value="1"/>
</dbReference>
<feature type="domain" description="Enoyl reductase (ER)" evidence="10">
    <location>
        <begin position="2"/>
        <end position="346"/>
    </location>
</feature>
<keyword evidence="5 9" id="KW-0862">Zinc</keyword>
<sequence length="351" mass="35648">MRALRLTAWQSEPVLAEVEEPVPGPGQVVVRVGGAGACHSDLHLMHDFRPGMLPWGPPFTLGHENAGWVHAVGAGVSGLDVGMPVAVYGPWGCGNCARCVLGAENYCENTAAAPVPGGGGGLGLDGGMAELMLVPHARHLVPLPGGLDPVVAAPLTDAGLTPYHAVRRSWSKLPPGSTAVVIGVGGLGHLAVQILRATTAARVIAVDTRPEALSLATGLGADLAVPAQESAAGEIRAFTGGRGADVVLDCVGSDATLTLGAACGRPLGDLTIVGLGGGTLPVSFFALPYEMSVQTTYWGSRPELAEVLDLAARGLLHTTTTTFPLAEAADAYRQLAEGKLTGRAVVTPATP</sequence>
<evidence type="ECO:0000313" key="11">
    <source>
        <dbReference type="EMBL" id="PXY22271.1"/>
    </source>
</evidence>
<dbReference type="AlphaFoldDB" id="A0A2V4ARW3"/>
<dbReference type="SUPFAM" id="SSF51735">
    <property type="entry name" value="NAD(P)-binding Rossmann-fold domains"/>
    <property type="match status" value="1"/>
</dbReference>
<dbReference type="SMART" id="SM00829">
    <property type="entry name" value="PKS_ER"/>
    <property type="match status" value="1"/>
</dbReference>
<dbReference type="InterPro" id="IPR013154">
    <property type="entry name" value="ADH-like_N"/>
</dbReference>
<dbReference type="Gene3D" id="3.40.50.720">
    <property type="entry name" value="NAD(P)-binding Rossmann-like Domain"/>
    <property type="match status" value="1"/>
</dbReference>
<dbReference type="InterPro" id="IPR020843">
    <property type="entry name" value="ER"/>
</dbReference>
<dbReference type="PANTHER" id="PTHR42940:SF8">
    <property type="entry name" value="VACUOLAR PROTEIN SORTING-ASSOCIATED PROTEIN 11"/>
    <property type="match status" value="1"/>
</dbReference>
<evidence type="ECO:0000256" key="6">
    <source>
        <dbReference type="ARBA" id="ARBA00023002"/>
    </source>
</evidence>
<dbReference type="OrthoDB" id="334894at2"/>
<dbReference type="SUPFAM" id="SSF50129">
    <property type="entry name" value="GroES-like"/>
    <property type="match status" value="1"/>
</dbReference>
<dbReference type="PANTHER" id="PTHR42940">
    <property type="entry name" value="ALCOHOL DEHYDROGENASE 1-RELATED"/>
    <property type="match status" value="1"/>
</dbReference>
<evidence type="ECO:0000313" key="12">
    <source>
        <dbReference type="Proteomes" id="UP000249915"/>
    </source>
</evidence>
<dbReference type="InterPro" id="IPR036291">
    <property type="entry name" value="NAD(P)-bd_dom_sf"/>
</dbReference>
<dbReference type="Gene3D" id="3.90.180.10">
    <property type="entry name" value="Medium-chain alcohol dehydrogenases, catalytic domain"/>
    <property type="match status" value="1"/>
</dbReference>
<dbReference type="RefSeq" id="WP_112282876.1">
    <property type="nucleotide sequence ID" value="NZ_MASW01000005.1"/>
</dbReference>
<reference evidence="11 12" key="1">
    <citation type="submission" date="2016-07" db="EMBL/GenBank/DDBJ databases">
        <title>Draft genome sequence of Prauserella muralis DSM 45305, isolated from a mould-covered wall in an indoor environment.</title>
        <authorList>
            <person name="Ruckert C."/>
            <person name="Albersmeier A."/>
            <person name="Jiang C.-L."/>
            <person name="Jiang Y."/>
            <person name="Kalinowski J."/>
            <person name="Schneider O."/>
            <person name="Winkler A."/>
            <person name="Zotchev S.B."/>
        </authorList>
    </citation>
    <scope>NUCLEOTIDE SEQUENCE [LARGE SCALE GENOMIC DNA]</scope>
    <source>
        <strain evidence="11 12">DSM 45305</strain>
    </source>
</reference>
<dbReference type="InterPro" id="IPR002328">
    <property type="entry name" value="ADH_Zn_CS"/>
</dbReference>
<evidence type="ECO:0000256" key="9">
    <source>
        <dbReference type="RuleBase" id="RU361277"/>
    </source>
</evidence>
<keyword evidence="12" id="KW-1185">Reference proteome</keyword>
<dbReference type="EC" id="1.1.1.1" evidence="3"/>
<gene>
    <name evidence="11" type="ORF">BAY60_20550</name>
</gene>
<evidence type="ECO:0000256" key="2">
    <source>
        <dbReference type="ARBA" id="ARBA00008072"/>
    </source>
</evidence>
<comment type="cofactor">
    <cofactor evidence="1 9">
        <name>Zn(2+)</name>
        <dbReference type="ChEBI" id="CHEBI:29105"/>
    </cofactor>
</comment>
<dbReference type="Pfam" id="PF08240">
    <property type="entry name" value="ADH_N"/>
    <property type="match status" value="1"/>
</dbReference>
<evidence type="ECO:0000259" key="10">
    <source>
        <dbReference type="SMART" id="SM00829"/>
    </source>
</evidence>
<evidence type="ECO:0000256" key="7">
    <source>
        <dbReference type="ARBA" id="ARBA00049164"/>
    </source>
</evidence>
<dbReference type="EMBL" id="MASW01000005">
    <property type="protein sequence ID" value="PXY22271.1"/>
    <property type="molecule type" value="Genomic_DNA"/>
</dbReference>
<dbReference type="Proteomes" id="UP000249915">
    <property type="component" value="Unassembled WGS sequence"/>
</dbReference>
<dbReference type="CDD" id="cd05284">
    <property type="entry name" value="arabinose_DH_like"/>
    <property type="match status" value="1"/>
</dbReference>
<protein>
    <recommendedName>
        <fullName evidence="3">alcohol dehydrogenase</fullName>
        <ecNumber evidence="3">1.1.1.1</ecNumber>
    </recommendedName>
</protein>
<evidence type="ECO:0000256" key="8">
    <source>
        <dbReference type="ARBA" id="ARBA00049243"/>
    </source>
</evidence>
<dbReference type="InterPro" id="IPR011032">
    <property type="entry name" value="GroES-like_sf"/>
</dbReference>
<evidence type="ECO:0000256" key="5">
    <source>
        <dbReference type="ARBA" id="ARBA00022833"/>
    </source>
</evidence>
<comment type="similarity">
    <text evidence="2 9">Belongs to the zinc-containing alcohol dehydrogenase family.</text>
</comment>
<accession>A0A2V4ARW3</accession>
<dbReference type="GO" id="GO:0008270">
    <property type="term" value="F:zinc ion binding"/>
    <property type="evidence" value="ECO:0007669"/>
    <property type="project" value="InterPro"/>
</dbReference>
<organism evidence="11 12">
    <name type="scientific">Prauserella muralis</name>
    <dbReference type="NCBI Taxonomy" id="588067"/>
    <lineage>
        <taxon>Bacteria</taxon>
        <taxon>Bacillati</taxon>
        <taxon>Actinomycetota</taxon>
        <taxon>Actinomycetes</taxon>
        <taxon>Pseudonocardiales</taxon>
        <taxon>Pseudonocardiaceae</taxon>
        <taxon>Prauserella</taxon>
    </lineage>
</organism>
<keyword evidence="4 9" id="KW-0479">Metal-binding</keyword>
<keyword evidence="6" id="KW-0560">Oxidoreductase</keyword>
<proteinExistence type="inferred from homology"/>
<evidence type="ECO:0000256" key="4">
    <source>
        <dbReference type="ARBA" id="ARBA00022723"/>
    </source>
</evidence>
<dbReference type="GO" id="GO:0004022">
    <property type="term" value="F:alcohol dehydrogenase (NAD+) activity"/>
    <property type="evidence" value="ECO:0007669"/>
    <property type="project" value="UniProtKB-EC"/>
</dbReference>
<dbReference type="Pfam" id="PF00107">
    <property type="entry name" value="ADH_zinc_N"/>
    <property type="match status" value="1"/>
</dbReference>
<comment type="catalytic activity">
    <reaction evidence="7">
        <text>a secondary alcohol + NAD(+) = a ketone + NADH + H(+)</text>
        <dbReference type="Rhea" id="RHEA:10740"/>
        <dbReference type="ChEBI" id="CHEBI:15378"/>
        <dbReference type="ChEBI" id="CHEBI:17087"/>
        <dbReference type="ChEBI" id="CHEBI:35681"/>
        <dbReference type="ChEBI" id="CHEBI:57540"/>
        <dbReference type="ChEBI" id="CHEBI:57945"/>
        <dbReference type="EC" id="1.1.1.1"/>
    </reaction>
</comment>
<comment type="catalytic activity">
    <reaction evidence="8">
        <text>a primary alcohol + NAD(+) = an aldehyde + NADH + H(+)</text>
        <dbReference type="Rhea" id="RHEA:10736"/>
        <dbReference type="ChEBI" id="CHEBI:15378"/>
        <dbReference type="ChEBI" id="CHEBI:15734"/>
        <dbReference type="ChEBI" id="CHEBI:17478"/>
        <dbReference type="ChEBI" id="CHEBI:57540"/>
        <dbReference type="ChEBI" id="CHEBI:57945"/>
        <dbReference type="EC" id="1.1.1.1"/>
    </reaction>
</comment>
<evidence type="ECO:0000256" key="1">
    <source>
        <dbReference type="ARBA" id="ARBA00001947"/>
    </source>
</evidence>
<comment type="caution">
    <text evidence="11">The sequence shown here is derived from an EMBL/GenBank/DDBJ whole genome shotgun (WGS) entry which is preliminary data.</text>
</comment>
<evidence type="ECO:0000256" key="3">
    <source>
        <dbReference type="ARBA" id="ARBA00013190"/>
    </source>
</evidence>